<dbReference type="NCBIfam" id="TIGR01549">
    <property type="entry name" value="HAD-SF-IA-v1"/>
    <property type="match status" value="1"/>
</dbReference>
<comment type="similarity">
    <text evidence="4 11">Belongs to the HAD-like hydrolase superfamily. CbbY/CbbZ/Gph/YieH family.</text>
</comment>
<dbReference type="STRING" id="1121279.SAMN02745887_03524"/>
<dbReference type="SFLD" id="SFLDS00003">
    <property type="entry name" value="Haloacid_Dehalogenase"/>
    <property type="match status" value="1"/>
</dbReference>
<dbReference type="GO" id="GO:0005829">
    <property type="term" value="C:cytosol"/>
    <property type="evidence" value="ECO:0007669"/>
    <property type="project" value="TreeGrafter"/>
</dbReference>
<protein>
    <recommendedName>
        <fullName evidence="5 11">Phosphoglycolate phosphatase</fullName>
        <shortName evidence="11">PGP</shortName>
        <shortName evidence="11">PGPase</shortName>
        <ecNumber evidence="5 11">3.1.3.18</ecNumber>
    </recommendedName>
</protein>
<evidence type="ECO:0000256" key="1">
    <source>
        <dbReference type="ARBA" id="ARBA00000830"/>
    </source>
</evidence>
<dbReference type="InterPro" id="IPR006439">
    <property type="entry name" value="HAD-SF_hydro_IA"/>
</dbReference>
<keyword evidence="7 11" id="KW-0378">Hydrolase</keyword>
<evidence type="ECO:0000256" key="2">
    <source>
        <dbReference type="ARBA" id="ARBA00001946"/>
    </source>
</evidence>
<dbReference type="InterPro" id="IPR023214">
    <property type="entry name" value="HAD_sf"/>
</dbReference>
<evidence type="ECO:0000256" key="9">
    <source>
        <dbReference type="ARBA" id="ARBA00023277"/>
    </source>
</evidence>
<dbReference type="EC" id="3.1.3.18" evidence="5 11"/>
<feature type="binding site" evidence="11">
    <location>
        <position position="11"/>
    </location>
    <ligand>
        <name>Mg(2+)</name>
        <dbReference type="ChEBI" id="CHEBI:18420"/>
    </ligand>
</feature>
<dbReference type="NCBIfam" id="TIGR01449">
    <property type="entry name" value="PGP_bact"/>
    <property type="match status" value="1"/>
</dbReference>
<dbReference type="Proteomes" id="UP000186513">
    <property type="component" value="Unassembled WGS sequence"/>
</dbReference>
<keyword evidence="9 11" id="KW-0119">Carbohydrate metabolism</keyword>
<dbReference type="CDD" id="cd16417">
    <property type="entry name" value="HAD_PGPase"/>
    <property type="match status" value="1"/>
</dbReference>
<evidence type="ECO:0000256" key="6">
    <source>
        <dbReference type="ARBA" id="ARBA00022723"/>
    </source>
</evidence>
<evidence type="ECO:0000256" key="10">
    <source>
        <dbReference type="ARBA" id="ARBA00059247"/>
    </source>
</evidence>
<feature type="binding site" evidence="11">
    <location>
        <position position="9"/>
    </location>
    <ligand>
        <name>Mg(2+)</name>
        <dbReference type="ChEBI" id="CHEBI:18420"/>
    </ligand>
</feature>
<evidence type="ECO:0000313" key="13">
    <source>
        <dbReference type="Proteomes" id="UP000186513"/>
    </source>
</evidence>
<evidence type="ECO:0000256" key="7">
    <source>
        <dbReference type="ARBA" id="ARBA00022801"/>
    </source>
</evidence>
<dbReference type="UniPathway" id="UPA00865">
    <property type="reaction ID" value="UER00834"/>
</dbReference>
<dbReference type="InterPro" id="IPR036412">
    <property type="entry name" value="HAD-like_sf"/>
</dbReference>
<dbReference type="InterPro" id="IPR023198">
    <property type="entry name" value="PGP-like_dom2"/>
</dbReference>
<dbReference type="Pfam" id="PF13419">
    <property type="entry name" value="HAD_2"/>
    <property type="match status" value="1"/>
</dbReference>
<comment type="catalytic activity">
    <reaction evidence="1 11">
        <text>2-phosphoglycolate + H2O = glycolate + phosphate</text>
        <dbReference type="Rhea" id="RHEA:14369"/>
        <dbReference type="ChEBI" id="CHEBI:15377"/>
        <dbReference type="ChEBI" id="CHEBI:29805"/>
        <dbReference type="ChEBI" id="CHEBI:43474"/>
        <dbReference type="ChEBI" id="CHEBI:58033"/>
        <dbReference type="EC" id="3.1.3.18"/>
    </reaction>
</comment>
<organism evidence="12 13">
    <name type="scientific">Chitinimonas taiwanensis DSM 18899</name>
    <dbReference type="NCBI Taxonomy" id="1121279"/>
    <lineage>
        <taxon>Bacteria</taxon>
        <taxon>Pseudomonadati</taxon>
        <taxon>Pseudomonadota</taxon>
        <taxon>Betaproteobacteria</taxon>
        <taxon>Neisseriales</taxon>
        <taxon>Chitinibacteraceae</taxon>
        <taxon>Chitinimonas</taxon>
    </lineage>
</organism>
<evidence type="ECO:0000256" key="11">
    <source>
        <dbReference type="HAMAP-Rule" id="MF_00495"/>
    </source>
</evidence>
<name>A0A1K2HRE3_9NEIS</name>
<dbReference type="OrthoDB" id="9807630at2"/>
<keyword evidence="6 11" id="KW-0479">Metal-binding</keyword>
<dbReference type="InterPro" id="IPR050155">
    <property type="entry name" value="HAD-like_hydrolase_sf"/>
</dbReference>
<dbReference type="FunFam" id="3.40.50.1000:FF:000022">
    <property type="entry name" value="Phosphoglycolate phosphatase"/>
    <property type="match status" value="1"/>
</dbReference>
<dbReference type="PANTHER" id="PTHR43434">
    <property type="entry name" value="PHOSPHOGLYCOLATE PHOSPHATASE"/>
    <property type="match status" value="1"/>
</dbReference>
<dbReference type="Gene3D" id="1.10.150.240">
    <property type="entry name" value="Putative phosphatase, domain 2"/>
    <property type="match status" value="1"/>
</dbReference>
<comment type="function">
    <text evidence="10 11">Specifically catalyzes the dephosphorylation of 2-phosphoglycolate. Is involved in the dissimilation of the intracellular 2-phosphoglycolate formed during the DNA repair of 3'-phosphoglycolate ends, a major class of DNA lesions induced by oxidative stress.</text>
</comment>
<dbReference type="InterPro" id="IPR041492">
    <property type="entry name" value="HAD_2"/>
</dbReference>
<dbReference type="PANTHER" id="PTHR43434:SF1">
    <property type="entry name" value="PHOSPHOGLYCOLATE PHOSPHATASE"/>
    <property type="match status" value="1"/>
</dbReference>
<keyword evidence="13" id="KW-1185">Reference proteome</keyword>
<feature type="binding site" evidence="11">
    <location>
        <position position="172"/>
    </location>
    <ligand>
        <name>Mg(2+)</name>
        <dbReference type="ChEBI" id="CHEBI:18420"/>
    </ligand>
</feature>
<accession>A0A1K2HRE3</accession>
<reference evidence="12 13" key="1">
    <citation type="submission" date="2016-11" db="EMBL/GenBank/DDBJ databases">
        <authorList>
            <person name="Jaros S."/>
            <person name="Januszkiewicz K."/>
            <person name="Wedrychowicz H."/>
        </authorList>
    </citation>
    <scope>NUCLEOTIDE SEQUENCE [LARGE SCALE GENOMIC DNA]</scope>
    <source>
        <strain evidence="12 13">DSM 18899</strain>
    </source>
</reference>
<proteinExistence type="inferred from homology"/>
<dbReference type="GO" id="GO:0006281">
    <property type="term" value="P:DNA repair"/>
    <property type="evidence" value="ECO:0007669"/>
    <property type="project" value="TreeGrafter"/>
</dbReference>
<comment type="pathway">
    <text evidence="3 11">Organic acid metabolism; glycolate biosynthesis; glycolate from 2-phosphoglycolate: step 1/1.</text>
</comment>
<dbReference type="InterPro" id="IPR037512">
    <property type="entry name" value="PGPase_prok"/>
</dbReference>
<dbReference type="GO" id="GO:0008967">
    <property type="term" value="F:phosphoglycolate phosphatase activity"/>
    <property type="evidence" value="ECO:0007669"/>
    <property type="project" value="UniProtKB-UniRule"/>
</dbReference>
<dbReference type="Gene3D" id="3.40.50.1000">
    <property type="entry name" value="HAD superfamily/HAD-like"/>
    <property type="match status" value="1"/>
</dbReference>
<dbReference type="HAMAP" id="MF_00495">
    <property type="entry name" value="GPH_hydrolase_bact"/>
    <property type="match status" value="1"/>
</dbReference>
<dbReference type="SUPFAM" id="SSF56784">
    <property type="entry name" value="HAD-like"/>
    <property type="match status" value="1"/>
</dbReference>
<comment type="cofactor">
    <cofactor evidence="2 11">
        <name>Mg(2+)</name>
        <dbReference type="ChEBI" id="CHEBI:18420"/>
    </cofactor>
</comment>
<feature type="active site" description="Nucleophile" evidence="11">
    <location>
        <position position="9"/>
    </location>
</feature>
<dbReference type="SFLD" id="SFLDG01129">
    <property type="entry name" value="C1.5:_HAD__Beta-PGM__Phosphata"/>
    <property type="match status" value="1"/>
</dbReference>
<sequence>MPIQAIALDLDGTLLDTIADLASAANAMRADFQLPELAQARLESFVGGGMAQLVHRALTDDRNGQAHPELHEAGVAAFCQHYERMLADTTQPYPGVRTGLDALQALGLKLAVVTNKPYRFSLPLLERTGLAHYFDLVLGGDSLAQKKPHPLPLLHTCAQFGIAPATLLMIGDSHFDRDAAVNAGAPCLLLRYGYEDVSGLACNGHIDSLVEAVEFVKNADSLS</sequence>
<keyword evidence="8 11" id="KW-0460">Magnesium</keyword>
<dbReference type="SFLD" id="SFLDG01135">
    <property type="entry name" value="C1.5.6:_HAD__Beta-PGM__Phospha"/>
    <property type="match status" value="1"/>
</dbReference>
<evidence type="ECO:0000313" key="12">
    <source>
        <dbReference type="EMBL" id="SFZ79343.1"/>
    </source>
</evidence>
<evidence type="ECO:0000256" key="5">
    <source>
        <dbReference type="ARBA" id="ARBA00013078"/>
    </source>
</evidence>
<dbReference type="GO" id="GO:0005975">
    <property type="term" value="P:carbohydrate metabolic process"/>
    <property type="evidence" value="ECO:0007669"/>
    <property type="project" value="InterPro"/>
</dbReference>
<dbReference type="EMBL" id="FPKR01000016">
    <property type="protein sequence ID" value="SFZ79343.1"/>
    <property type="molecule type" value="Genomic_DNA"/>
</dbReference>
<evidence type="ECO:0000256" key="8">
    <source>
        <dbReference type="ARBA" id="ARBA00022842"/>
    </source>
</evidence>
<dbReference type="NCBIfam" id="NF009695">
    <property type="entry name" value="PRK13222.1-2"/>
    <property type="match status" value="1"/>
</dbReference>
<gene>
    <name evidence="12" type="ORF">SAMN02745887_03524</name>
</gene>
<evidence type="ECO:0000256" key="3">
    <source>
        <dbReference type="ARBA" id="ARBA00004818"/>
    </source>
</evidence>
<dbReference type="RefSeq" id="WP_072430004.1">
    <property type="nucleotide sequence ID" value="NZ_FPKR01000016.1"/>
</dbReference>
<dbReference type="GO" id="GO:0046872">
    <property type="term" value="F:metal ion binding"/>
    <property type="evidence" value="ECO:0007669"/>
    <property type="project" value="UniProtKB-KW"/>
</dbReference>
<dbReference type="AlphaFoldDB" id="A0A1K2HRE3"/>
<evidence type="ECO:0000256" key="4">
    <source>
        <dbReference type="ARBA" id="ARBA00006171"/>
    </source>
</evidence>
<dbReference type="GO" id="GO:0046295">
    <property type="term" value="P:glycolate biosynthetic process"/>
    <property type="evidence" value="ECO:0007669"/>
    <property type="project" value="UniProtKB-UniRule"/>
</dbReference>